<dbReference type="InParanoid" id="A0A7R8YPJ1"/>
<proteinExistence type="inferred from homology"/>
<dbReference type="SUPFAM" id="SSF54637">
    <property type="entry name" value="Thioesterase/thiol ester dehydrase-isomerase"/>
    <property type="match status" value="1"/>
</dbReference>
<dbReference type="InterPro" id="IPR006683">
    <property type="entry name" value="Thioestr_dom"/>
</dbReference>
<dbReference type="Pfam" id="PF03061">
    <property type="entry name" value="4HBT"/>
    <property type="match status" value="1"/>
</dbReference>
<evidence type="ECO:0000256" key="1">
    <source>
        <dbReference type="ARBA" id="ARBA00008324"/>
    </source>
</evidence>
<evidence type="ECO:0000259" key="3">
    <source>
        <dbReference type="Pfam" id="PF03061"/>
    </source>
</evidence>
<gene>
    <name evidence="4" type="ORF">HERILL_LOCUS3919</name>
</gene>
<keyword evidence="5" id="KW-1185">Reference proteome</keyword>
<dbReference type="InterPro" id="IPR029069">
    <property type="entry name" value="HotDog_dom_sf"/>
</dbReference>
<dbReference type="Gene3D" id="3.10.129.10">
    <property type="entry name" value="Hotdog Thioesterase"/>
    <property type="match status" value="1"/>
</dbReference>
<feature type="domain" description="Thioesterase" evidence="3">
    <location>
        <begin position="55"/>
        <end position="131"/>
    </location>
</feature>
<dbReference type="AlphaFoldDB" id="A0A7R8YPJ1"/>
<dbReference type="OrthoDB" id="46529at2759"/>
<name>A0A7R8YPJ1_HERIL</name>
<evidence type="ECO:0000313" key="4">
    <source>
        <dbReference type="EMBL" id="CAD7080781.1"/>
    </source>
</evidence>
<organism evidence="4 5">
    <name type="scientific">Hermetia illucens</name>
    <name type="common">Black soldier fly</name>
    <dbReference type="NCBI Taxonomy" id="343691"/>
    <lineage>
        <taxon>Eukaryota</taxon>
        <taxon>Metazoa</taxon>
        <taxon>Ecdysozoa</taxon>
        <taxon>Arthropoda</taxon>
        <taxon>Hexapoda</taxon>
        <taxon>Insecta</taxon>
        <taxon>Pterygota</taxon>
        <taxon>Neoptera</taxon>
        <taxon>Endopterygota</taxon>
        <taxon>Diptera</taxon>
        <taxon>Brachycera</taxon>
        <taxon>Stratiomyomorpha</taxon>
        <taxon>Stratiomyidae</taxon>
        <taxon>Hermetiinae</taxon>
        <taxon>Hermetia</taxon>
    </lineage>
</organism>
<dbReference type="FunFam" id="3.10.129.10:FF:000033">
    <property type="entry name" value="acyl-coenzyme A thioesterase 13"/>
    <property type="match status" value="1"/>
</dbReference>
<dbReference type="FunCoup" id="A0A7R8YPJ1">
    <property type="interactions" value="674"/>
</dbReference>
<protein>
    <recommendedName>
        <fullName evidence="3">Thioesterase domain-containing protein</fullName>
    </recommendedName>
</protein>
<dbReference type="Proteomes" id="UP000594454">
    <property type="component" value="Chromosome 2"/>
</dbReference>
<evidence type="ECO:0000256" key="2">
    <source>
        <dbReference type="ARBA" id="ARBA00022801"/>
    </source>
</evidence>
<dbReference type="NCBIfam" id="TIGR00369">
    <property type="entry name" value="unchar_dom_1"/>
    <property type="match status" value="1"/>
</dbReference>
<keyword evidence="2" id="KW-0378">Hydrolase</keyword>
<dbReference type="CDD" id="cd03443">
    <property type="entry name" value="PaaI_thioesterase"/>
    <property type="match status" value="1"/>
</dbReference>
<dbReference type="PANTHER" id="PTHR21660:SF1">
    <property type="entry name" value="ACYL-COENZYME A THIOESTERASE 13"/>
    <property type="match status" value="1"/>
</dbReference>
<dbReference type="GO" id="GO:0047617">
    <property type="term" value="F:fatty acyl-CoA hydrolase activity"/>
    <property type="evidence" value="ECO:0007669"/>
    <property type="project" value="InterPro"/>
</dbReference>
<dbReference type="InterPro" id="IPR039298">
    <property type="entry name" value="ACOT13"/>
</dbReference>
<accession>A0A7R8YPJ1</accession>
<comment type="similarity">
    <text evidence="1">Belongs to the thioesterase PaaI family.</text>
</comment>
<reference evidence="4 5" key="1">
    <citation type="submission" date="2020-11" db="EMBL/GenBank/DDBJ databases">
        <authorList>
            <person name="Wallbank WR R."/>
            <person name="Pardo Diaz C."/>
            <person name="Kozak K."/>
            <person name="Martin S."/>
            <person name="Jiggins C."/>
            <person name="Moest M."/>
            <person name="Warren A I."/>
            <person name="Generalovic N T."/>
            <person name="Byers J.R.P. K."/>
            <person name="Montejo-Kovacevich G."/>
            <person name="Yen C E."/>
        </authorList>
    </citation>
    <scope>NUCLEOTIDE SEQUENCE [LARGE SCALE GENOMIC DNA]</scope>
</reference>
<sequence>MSAKKGIELLKSVFEEVAKSKGFSNCLRNFRVTGGGDGSCVAEFTVAEEHLNPAGGLHGGLIATIIDNVSTYALMTKERPTEATGATVDLHVSYMKAARLGDEVIVDAKAIRAGKLLAYLECELRHKKDGSLIAKGTQTKYVGV</sequence>
<dbReference type="PANTHER" id="PTHR21660">
    <property type="entry name" value="THIOESTERASE SUPERFAMILY MEMBER-RELATED"/>
    <property type="match status" value="1"/>
</dbReference>
<evidence type="ECO:0000313" key="5">
    <source>
        <dbReference type="Proteomes" id="UP000594454"/>
    </source>
</evidence>
<dbReference type="InterPro" id="IPR003736">
    <property type="entry name" value="PAAI_dom"/>
</dbReference>
<dbReference type="EMBL" id="LR899010">
    <property type="protein sequence ID" value="CAD7080781.1"/>
    <property type="molecule type" value="Genomic_DNA"/>
</dbReference>